<dbReference type="HOGENOM" id="CLU_2378770_0_0_1"/>
<sequence>MAQNFVHFHGLNLHTWDNVCGFAVESLTYFILYPNAPSKRRIINNFESYKTGKDFGQRIFGYIQPNSTNDYNFGISSEGNSELWLSTDATPSNSRRIAFIG</sequence>
<dbReference type="PhylomeDB" id="A7RHG3"/>
<dbReference type="OMA" id="RIFGYIQ"/>
<evidence type="ECO:0000259" key="1">
    <source>
        <dbReference type="PROSITE" id="PS51820"/>
    </source>
</evidence>
<protein>
    <recommendedName>
        <fullName evidence="1">PA14 domain-containing protein</fullName>
    </recommendedName>
</protein>
<dbReference type="InParanoid" id="A7RHG3"/>
<dbReference type="AlphaFoldDB" id="A7RHG3"/>
<dbReference type="InterPro" id="IPR037524">
    <property type="entry name" value="PA14/GLEYA"/>
</dbReference>
<accession>A7RHG3</accession>
<dbReference type="PROSITE" id="PS51820">
    <property type="entry name" value="PA14"/>
    <property type="match status" value="1"/>
</dbReference>
<proteinExistence type="predicted"/>
<evidence type="ECO:0000313" key="3">
    <source>
        <dbReference type="Proteomes" id="UP000001593"/>
    </source>
</evidence>
<gene>
    <name evidence="2" type="ORF">NEMVEDRAFT_v1g81712</name>
</gene>
<dbReference type="STRING" id="45351.A7RHG3"/>
<evidence type="ECO:0000313" key="2">
    <source>
        <dbReference type="EMBL" id="EDO49344.1"/>
    </source>
</evidence>
<reference evidence="2 3" key="1">
    <citation type="journal article" date="2007" name="Science">
        <title>Sea anemone genome reveals ancestral eumetazoan gene repertoire and genomic organization.</title>
        <authorList>
            <person name="Putnam N.H."/>
            <person name="Srivastava M."/>
            <person name="Hellsten U."/>
            <person name="Dirks B."/>
            <person name="Chapman J."/>
            <person name="Salamov A."/>
            <person name="Terry A."/>
            <person name="Shapiro H."/>
            <person name="Lindquist E."/>
            <person name="Kapitonov V.V."/>
            <person name="Jurka J."/>
            <person name="Genikhovich G."/>
            <person name="Grigoriev I.V."/>
            <person name="Lucas S.M."/>
            <person name="Steele R.E."/>
            <person name="Finnerty J.R."/>
            <person name="Technau U."/>
            <person name="Martindale M.Q."/>
            <person name="Rokhsar D.S."/>
        </authorList>
    </citation>
    <scope>NUCLEOTIDE SEQUENCE [LARGE SCALE GENOMIC DNA]</scope>
    <source>
        <strain evidence="3">CH2 X CH6</strain>
    </source>
</reference>
<dbReference type="SUPFAM" id="SSF56988">
    <property type="entry name" value="Anthrax protective antigen"/>
    <property type="match status" value="1"/>
</dbReference>
<dbReference type="Proteomes" id="UP000001593">
    <property type="component" value="Unassembled WGS sequence"/>
</dbReference>
<feature type="domain" description="PA14" evidence="1">
    <location>
        <begin position="6"/>
        <end position="101"/>
    </location>
</feature>
<name>A7RHG3_NEMVE</name>
<dbReference type="EMBL" id="DS469510">
    <property type="protein sequence ID" value="EDO49344.1"/>
    <property type="molecule type" value="Genomic_DNA"/>
</dbReference>
<keyword evidence="3" id="KW-1185">Reference proteome</keyword>
<feature type="non-terminal residue" evidence="2">
    <location>
        <position position="101"/>
    </location>
</feature>
<organism evidence="2 3">
    <name type="scientific">Nematostella vectensis</name>
    <name type="common">Starlet sea anemone</name>
    <dbReference type="NCBI Taxonomy" id="45351"/>
    <lineage>
        <taxon>Eukaryota</taxon>
        <taxon>Metazoa</taxon>
        <taxon>Cnidaria</taxon>
        <taxon>Anthozoa</taxon>
        <taxon>Hexacorallia</taxon>
        <taxon>Actiniaria</taxon>
        <taxon>Edwardsiidae</taxon>
        <taxon>Nematostella</taxon>
    </lineage>
</organism>